<proteinExistence type="predicted"/>
<dbReference type="AlphaFoldDB" id="A0A7W4IUK9"/>
<organism evidence="5 6">
    <name type="scientific">Gluconacetobacter aggeris</name>
    <dbReference type="NCBI Taxonomy" id="1286186"/>
    <lineage>
        <taxon>Bacteria</taxon>
        <taxon>Pseudomonadati</taxon>
        <taxon>Pseudomonadota</taxon>
        <taxon>Alphaproteobacteria</taxon>
        <taxon>Acetobacterales</taxon>
        <taxon>Acetobacteraceae</taxon>
        <taxon>Gluconacetobacter</taxon>
    </lineage>
</organism>
<sequence length="108" mass="12455">MASFATTWGHHIEWARIYANGSRDDWSRPSRLELNNGNRTRLQGGDTLVVWKLDRLGHSPPYHLDIIADFRERGIAFRSLIEHMGYQSSKAAIWSSDDGPRSMRENSR</sequence>
<dbReference type="GO" id="GO:0003677">
    <property type="term" value="F:DNA binding"/>
    <property type="evidence" value="ECO:0007669"/>
    <property type="project" value="UniProtKB-KW"/>
</dbReference>
<comment type="caution">
    <text evidence="5">The sequence shown here is derived from an EMBL/GenBank/DDBJ whole genome shotgun (WGS) entry which is preliminary data.</text>
</comment>
<keyword evidence="3" id="KW-0233">DNA recombination</keyword>
<dbReference type="SUPFAM" id="SSF53041">
    <property type="entry name" value="Resolvase-like"/>
    <property type="match status" value="1"/>
</dbReference>
<gene>
    <name evidence="5" type="ORF">HLH36_12785</name>
</gene>
<evidence type="ECO:0000256" key="3">
    <source>
        <dbReference type="ARBA" id="ARBA00023172"/>
    </source>
</evidence>
<keyword evidence="2" id="KW-0238">DNA-binding</keyword>
<keyword evidence="6" id="KW-1185">Reference proteome</keyword>
<dbReference type="Proteomes" id="UP000559860">
    <property type="component" value="Unassembled WGS sequence"/>
</dbReference>
<dbReference type="InterPro" id="IPR006118">
    <property type="entry name" value="Recombinase_CS"/>
</dbReference>
<dbReference type="Gene3D" id="3.40.50.1390">
    <property type="entry name" value="Resolvase, N-terminal catalytic domain"/>
    <property type="match status" value="1"/>
</dbReference>
<dbReference type="PROSITE" id="PS00398">
    <property type="entry name" value="RECOMBINASES_2"/>
    <property type="match status" value="1"/>
</dbReference>
<feature type="domain" description="Resolvase/invertase-type recombinase catalytic" evidence="4">
    <location>
        <begin position="42"/>
        <end position="83"/>
    </location>
</feature>
<protein>
    <submittedName>
        <fullName evidence="5">Recombinase family protein</fullName>
    </submittedName>
</protein>
<dbReference type="EMBL" id="JABEQD010000008">
    <property type="protein sequence ID" value="MBB2169218.1"/>
    <property type="molecule type" value="Genomic_DNA"/>
</dbReference>
<evidence type="ECO:0000313" key="5">
    <source>
        <dbReference type="EMBL" id="MBB2169218.1"/>
    </source>
</evidence>
<reference evidence="5 6" key="1">
    <citation type="submission" date="2020-04" db="EMBL/GenBank/DDBJ databases">
        <title>Description of novel Gluconacetobacter.</title>
        <authorList>
            <person name="Sombolestani A."/>
        </authorList>
    </citation>
    <scope>NUCLEOTIDE SEQUENCE [LARGE SCALE GENOMIC DNA]</scope>
    <source>
        <strain evidence="5 6">LMG 27801</strain>
    </source>
</reference>
<dbReference type="InterPro" id="IPR006119">
    <property type="entry name" value="Resolv_N"/>
</dbReference>
<evidence type="ECO:0000256" key="1">
    <source>
        <dbReference type="ARBA" id="ARBA00022908"/>
    </source>
</evidence>
<dbReference type="GO" id="GO:0015074">
    <property type="term" value="P:DNA integration"/>
    <property type="evidence" value="ECO:0007669"/>
    <property type="project" value="UniProtKB-KW"/>
</dbReference>
<dbReference type="GO" id="GO:0000150">
    <property type="term" value="F:DNA strand exchange activity"/>
    <property type="evidence" value="ECO:0007669"/>
    <property type="project" value="InterPro"/>
</dbReference>
<dbReference type="InterPro" id="IPR036162">
    <property type="entry name" value="Resolvase-like_N_sf"/>
</dbReference>
<evidence type="ECO:0000259" key="4">
    <source>
        <dbReference type="Pfam" id="PF00239"/>
    </source>
</evidence>
<evidence type="ECO:0000256" key="2">
    <source>
        <dbReference type="ARBA" id="ARBA00023125"/>
    </source>
</evidence>
<name>A0A7W4IUK9_9PROT</name>
<evidence type="ECO:0000313" key="6">
    <source>
        <dbReference type="Proteomes" id="UP000559860"/>
    </source>
</evidence>
<accession>A0A7W4IUK9</accession>
<dbReference type="Pfam" id="PF00239">
    <property type="entry name" value="Resolvase"/>
    <property type="match status" value="1"/>
</dbReference>
<keyword evidence="1" id="KW-0229">DNA integration</keyword>